<evidence type="ECO:0000313" key="2">
    <source>
        <dbReference type="Proteomes" id="UP000034881"/>
    </source>
</evidence>
<gene>
    <name evidence="1" type="ORF">UT77_C0001G0289</name>
</gene>
<organism evidence="1 2">
    <name type="scientific">Candidatus Daviesbacteria bacterium GW2011_GWC2_40_12</name>
    <dbReference type="NCBI Taxonomy" id="1618431"/>
    <lineage>
        <taxon>Bacteria</taxon>
        <taxon>Candidatus Daviesiibacteriota</taxon>
    </lineage>
</organism>
<dbReference type="Proteomes" id="UP000034881">
    <property type="component" value="Unassembled WGS sequence"/>
</dbReference>
<sequence>MYLQKQILIYFCWVGDPEAQIVFKASKAELTSRLKKVSWTFDITEIVLYGVDTTIKPEYHEKLISIAVK</sequence>
<dbReference type="EMBL" id="LBYB01000001">
    <property type="protein sequence ID" value="KKR42838.1"/>
    <property type="molecule type" value="Genomic_DNA"/>
</dbReference>
<name>A0A0G0QRQ6_9BACT</name>
<accession>A0A0G0QRQ6</accession>
<dbReference type="AlphaFoldDB" id="A0A0G0QRQ6"/>
<proteinExistence type="predicted"/>
<comment type="caution">
    <text evidence="1">The sequence shown here is derived from an EMBL/GenBank/DDBJ whole genome shotgun (WGS) entry which is preliminary data.</text>
</comment>
<reference evidence="1 2" key="1">
    <citation type="journal article" date="2015" name="Nature">
        <title>rRNA introns, odd ribosomes, and small enigmatic genomes across a large radiation of phyla.</title>
        <authorList>
            <person name="Brown C.T."/>
            <person name="Hug L.A."/>
            <person name="Thomas B.C."/>
            <person name="Sharon I."/>
            <person name="Castelle C.J."/>
            <person name="Singh A."/>
            <person name="Wilkins M.J."/>
            <person name="Williams K.H."/>
            <person name="Banfield J.F."/>
        </authorList>
    </citation>
    <scope>NUCLEOTIDE SEQUENCE [LARGE SCALE GENOMIC DNA]</scope>
</reference>
<protein>
    <submittedName>
        <fullName evidence="1">Uncharacterized protein</fullName>
    </submittedName>
</protein>
<evidence type="ECO:0000313" key="1">
    <source>
        <dbReference type="EMBL" id="KKR42838.1"/>
    </source>
</evidence>